<dbReference type="RefSeq" id="XP_007718942.1">
    <property type="nucleotide sequence ID" value="XM_007720752.1"/>
</dbReference>
<dbReference type="HOGENOM" id="CLU_2236134_0_0_1"/>
<name>W6XVE8_COCC2</name>
<accession>W6XVE8</accession>
<keyword evidence="2" id="KW-1185">Reference proteome</keyword>
<proteinExistence type="predicted"/>
<sequence>MTFRITGCGAQGFTSWPVRYVGRRPGTCKIGATRHLRWFRVVSMDAVRRSRVKEGMFRRSWVHVGDVGGGEEWVQVVRSPKVQFESAIFYQTAAEHLLIAISGAR</sequence>
<dbReference type="EMBL" id="KI965156">
    <property type="protein sequence ID" value="EUC26754.1"/>
    <property type="molecule type" value="Genomic_DNA"/>
</dbReference>
<protein>
    <submittedName>
        <fullName evidence="1">Uncharacterized protein</fullName>
    </submittedName>
</protein>
<dbReference type="Proteomes" id="UP000053841">
    <property type="component" value="Unassembled WGS sequence"/>
</dbReference>
<dbReference type="AlphaFoldDB" id="W6XVE8"/>
<gene>
    <name evidence="1" type="ORF">COCCADRAFT_31542</name>
</gene>
<dbReference type="GeneID" id="19146970"/>
<organism evidence="1 2">
    <name type="scientific">Cochliobolus carbonum (strain 26-R-13)</name>
    <name type="common">Maize leaf spot fungus</name>
    <name type="synonym">Bipolaris zeicola</name>
    <dbReference type="NCBI Taxonomy" id="930089"/>
    <lineage>
        <taxon>Eukaryota</taxon>
        <taxon>Fungi</taxon>
        <taxon>Dikarya</taxon>
        <taxon>Ascomycota</taxon>
        <taxon>Pezizomycotina</taxon>
        <taxon>Dothideomycetes</taxon>
        <taxon>Pleosporomycetidae</taxon>
        <taxon>Pleosporales</taxon>
        <taxon>Pleosporineae</taxon>
        <taxon>Pleosporaceae</taxon>
        <taxon>Bipolaris</taxon>
    </lineage>
</organism>
<evidence type="ECO:0000313" key="2">
    <source>
        <dbReference type="Proteomes" id="UP000053841"/>
    </source>
</evidence>
<reference evidence="1 2" key="1">
    <citation type="journal article" date="2013" name="PLoS Genet.">
        <title>Comparative genome structure, secondary metabolite, and effector coding capacity across Cochliobolus pathogens.</title>
        <authorList>
            <person name="Condon B.J."/>
            <person name="Leng Y."/>
            <person name="Wu D."/>
            <person name="Bushley K.E."/>
            <person name="Ohm R.A."/>
            <person name="Otillar R."/>
            <person name="Martin J."/>
            <person name="Schackwitz W."/>
            <person name="Grimwood J."/>
            <person name="MohdZainudin N."/>
            <person name="Xue C."/>
            <person name="Wang R."/>
            <person name="Manning V.A."/>
            <person name="Dhillon B."/>
            <person name="Tu Z.J."/>
            <person name="Steffenson B.J."/>
            <person name="Salamov A."/>
            <person name="Sun H."/>
            <person name="Lowry S."/>
            <person name="LaButti K."/>
            <person name="Han J."/>
            <person name="Copeland A."/>
            <person name="Lindquist E."/>
            <person name="Barry K."/>
            <person name="Schmutz J."/>
            <person name="Baker S.E."/>
            <person name="Ciuffetti L.M."/>
            <person name="Grigoriev I.V."/>
            <person name="Zhong S."/>
            <person name="Turgeon B.G."/>
        </authorList>
    </citation>
    <scope>NUCLEOTIDE SEQUENCE [LARGE SCALE GENOMIC DNA]</scope>
    <source>
        <strain evidence="1 2">26-R-13</strain>
    </source>
</reference>
<dbReference type="KEGG" id="bze:COCCADRAFT_31542"/>
<evidence type="ECO:0000313" key="1">
    <source>
        <dbReference type="EMBL" id="EUC26754.1"/>
    </source>
</evidence>